<dbReference type="PANTHER" id="PTHR24305:SF166">
    <property type="entry name" value="CYTOCHROME P450 12A4, MITOCHONDRIAL-RELATED"/>
    <property type="match status" value="1"/>
</dbReference>
<dbReference type="CDD" id="cd00067">
    <property type="entry name" value="GAL4"/>
    <property type="match status" value="1"/>
</dbReference>
<evidence type="ECO:0000256" key="1">
    <source>
        <dbReference type="ARBA" id="ARBA00001971"/>
    </source>
</evidence>
<evidence type="ECO:0000256" key="8">
    <source>
        <dbReference type="ARBA" id="ARBA00023033"/>
    </source>
</evidence>
<feature type="domain" description="Zn(2)-C6 fungal-type" evidence="11">
    <location>
        <begin position="11"/>
        <end position="41"/>
    </location>
</feature>
<evidence type="ECO:0000313" key="12">
    <source>
        <dbReference type="EMBL" id="CAE6421914.1"/>
    </source>
</evidence>
<dbReference type="InterPro" id="IPR002403">
    <property type="entry name" value="Cyt_P450_E_grp-IV"/>
</dbReference>
<dbReference type="SUPFAM" id="SSF57701">
    <property type="entry name" value="Zn2/Cys6 DNA-binding domain"/>
    <property type="match status" value="1"/>
</dbReference>
<comment type="pathway">
    <text evidence="2">Secondary metabolite biosynthesis.</text>
</comment>
<dbReference type="GO" id="GO:0008270">
    <property type="term" value="F:zinc ion binding"/>
    <property type="evidence" value="ECO:0007669"/>
    <property type="project" value="InterPro"/>
</dbReference>
<feature type="compositionally biased region" description="Low complexity" evidence="10">
    <location>
        <begin position="169"/>
        <end position="192"/>
    </location>
</feature>
<keyword evidence="4 9" id="KW-0349">Heme</keyword>
<sequence length="1262" mass="142039">MSAPSLRSRSGCFACKRRRKKCDESKPTCIRCAKSGLECRYIRPAEETKLRTKTQFIYESPMMAGPPVSINQPLMSRSVAARSLPSPPTALDHFLYPNTDTSTADDLYFPFVPPSHPLDFSLPSDDTWHPALVQHTSFRPRPTGQTLDHVHPVQVADQLASVLSPHIESNPSYPSPSQSQASRSVSDVSTTTTSMTAGQASLFQALLSLARPEDKFVLSAFGDPAGDMQGSGLPSPRSSRDSAESVASEEEEHELEEVERDLCIAPTLARNAESNTLAFVLQSYARWFASTVYDPLRIAQLAKHNIMRQVKSSEPTRTRVILVANAFRMLGSTLDLNARGASLLTMLRTEVHQDLALFNSQLPVMDRESDMAAALKMLENILEVVSVHFYTSPLPIVLALLQATAPVVSVHFYTSPLPIVLALLQATAPVFRRSCPEPPEQLVNLPRMLIEPGLYRRYFAIMDVGLSVVTDRPQLFRYDVSYTADVRERMIKLDYTADYGLEWLYGIPDRFILLFAWINGLREDYYGREVDPDIILRVEEQIRNERVGQNLHTVSDSDPVFRIRRLVVQEVWRQVVYIFLYMALCGADASDPRVEKAFSLMMRLIRETKPARNPDAFLFIPMLAAGIAARSEKDRTLFKRRMLAVRECSVPGIVGNGGVYVLQDIWERTDAEGRPAGSSEMEEFMFFKTFGNEQMPRADRLYGQTSLKHSVGITFMLRKLELQLPGPPPAGWIKGHFSSLVGSGSVAFQEKIIAEYGPTLKLNGGFGEEFIFTTDPAAMYSVLVKERVKFERPFGSLLLLRSVFGGGLLAQSGDEHRIHRKLLNPVFTMKFLRESNWLMLVVMPIFMGIAKQTCEGIKKDLKLSKSSSKEVDVFPWATVAALELVGEAGLGYSFSSFTGERNEYNIAIKSVMQVFSKMGPFMKVLPLVYHIGTPSLRRWMLKHIPHRDIQQLRYAVGIQNQQAEEVIRTRQALISSGDDLSSQAGRGRDIMTLLMKANETAGSESYVDHQDMVGHMNTFIFAGHETTSTAVARILDILADRPRVQVRLREEIREYFENNPNDTHYDGLLELPYLDAVVREVLRLHGPVSFINRICEEDTILPLQFPVDTPSGKVTSIPIKKGTRVFMSVSVSNRFGGIWGERAHEFVPERWIGSKIDEVTQPGAQLPGVYSSMMTFGAGSRACIGFKFAIMEIKVMIAELVKDFKFEPSQEEHNWELVKDFKFEPSQEEHNWETYNIQFPYIKKDLNDPARVPKLPLKVVQV</sequence>
<dbReference type="SUPFAM" id="SSF48264">
    <property type="entry name" value="Cytochrome P450"/>
    <property type="match status" value="1"/>
</dbReference>
<dbReference type="GO" id="GO:0000981">
    <property type="term" value="F:DNA-binding transcription factor activity, RNA polymerase II-specific"/>
    <property type="evidence" value="ECO:0007669"/>
    <property type="project" value="InterPro"/>
</dbReference>
<evidence type="ECO:0000313" key="13">
    <source>
        <dbReference type="Proteomes" id="UP000663861"/>
    </source>
</evidence>
<evidence type="ECO:0000256" key="7">
    <source>
        <dbReference type="ARBA" id="ARBA00023004"/>
    </source>
</evidence>
<evidence type="ECO:0000256" key="3">
    <source>
        <dbReference type="ARBA" id="ARBA00010617"/>
    </source>
</evidence>
<dbReference type="GO" id="GO:0004497">
    <property type="term" value="F:monooxygenase activity"/>
    <property type="evidence" value="ECO:0007669"/>
    <property type="project" value="UniProtKB-KW"/>
</dbReference>
<protein>
    <recommendedName>
        <fullName evidence="11">Zn(2)-C6 fungal-type domain-containing protein</fullName>
    </recommendedName>
</protein>
<accession>A0A8H3AEK8</accession>
<dbReference type="InterPro" id="IPR021858">
    <property type="entry name" value="Fun_TF"/>
</dbReference>
<name>A0A8H3AEK8_9AGAM</name>
<keyword evidence="8" id="KW-0503">Monooxygenase</keyword>
<dbReference type="Pfam" id="PF11951">
    <property type="entry name" value="Fungal_trans_2"/>
    <property type="match status" value="1"/>
</dbReference>
<dbReference type="Pfam" id="PF00067">
    <property type="entry name" value="p450"/>
    <property type="match status" value="1"/>
</dbReference>
<dbReference type="InterPro" id="IPR001128">
    <property type="entry name" value="Cyt_P450"/>
</dbReference>
<dbReference type="EMBL" id="CAJMWY010000210">
    <property type="protein sequence ID" value="CAE6421914.1"/>
    <property type="molecule type" value="Genomic_DNA"/>
</dbReference>
<dbReference type="Proteomes" id="UP000663861">
    <property type="component" value="Unassembled WGS sequence"/>
</dbReference>
<evidence type="ECO:0000256" key="4">
    <source>
        <dbReference type="ARBA" id="ARBA00022617"/>
    </source>
</evidence>
<feature type="binding site" description="axial binding residue" evidence="9">
    <location>
        <position position="1183"/>
    </location>
    <ligand>
        <name>heme</name>
        <dbReference type="ChEBI" id="CHEBI:30413"/>
    </ligand>
    <ligandPart>
        <name>Fe</name>
        <dbReference type="ChEBI" id="CHEBI:18248"/>
    </ligandPart>
</feature>
<evidence type="ECO:0000256" key="9">
    <source>
        <dbReference type="PIRSR" id="PIRSR602403-1"/>
    </source>
</evidence>
<evidence type="ECO:0000256" key="5">
    <source>
        <dbReference type="ARBA" id="ARBA00022723"/>
    </source>
</evidence>
<dbReference type="GO" id="GO:0005506">
    <property type="term" value="F:iron ion binding"/>
    <property type="evidence" value="ECO:0007669"/>
    <property type="project" value="InterPro"/>
</dbReference>
<dbReference type="PROSITE" id="PS50048">
    <property type="entry name" value="ZN2_CY6_FUNGAL_2"/>
    <property type="match status" value="1"/>
</dbReference>
<comment type="caution">
    <text evidence="12">The sequence shown here is derived from an EMBL/GenBank/DDBJ whole genome shotgun (WGS) entry which is preliminary data.</text>
</comment>
<dbReference type="PANTHER" id="PTHR24305">
    <property type="entry name" value="CYTOCHROME P450"/>
    <property type="match status" value="1"/>
</dbReference>
<feature type="compositionally biased region" description="Acidic residues" evidence="10">
    <location>
        <begin position="247"/>
        <end position="258"/>
    </location>
</feature>
<dbReference type="PRINTS" id="PR00465">
    <property type="entry name" value="EP450IV"/>
</dbReference>
<feature type="region of interest" description="Disordered" evidence="10">
    <location>
        <begin position="166"/>
        <end position="192"/>
    </location>
</feature>
<dbReference type="InterPro" id="IPR017972">
    <property type="entry name" value="Cyt_P450_CS"/>
</dbReference>
<reference evidence="12" key="1">
    <citation type="submission" date="2021-01" db="EMBL/GenBank/DDBJ databases">
        <authorList>
            <person name="Kaushik A."/>
        </authorList>
    </citation>
    <scope>NUCLEOTIDE SEQUENCE</scope>
    <source>
        <strain evidence="12">AG4-RS23</strain>
    </source>
</reference>
<gene>
    <name evidence="12" type="ORF">RDB_LOCUS14316</name>
</gene>
<evidence type="ECO:0000256" key="10">
    <source>
        <dbReference type="SAM" id="MobiDB-lite"/>
    </source>
</evidence>
<organism evidence="12 13">
    <name type="scientific">Rhizoctonia solani</name>
    <dbReference type="NCBI Taxonomy" id="456999"/>
    <lineage>
        <taxon>Eukaryota</taxon>
        <taxon>Fungi</taxon>
        <taxon>Dikarya</taxon>
        <taxon>Basidiomycota</taxon>
        <taxon>Agaricomycotina</taxon>
        <taxon>Agaricomycetes</taxon>
        <taxon>Cantharellales</taxon>
        <taxon>Ceratobasidiaceae</taxon>
        <taxon>Rhizoctonia</taxon>
    </lineage>
</organism>
<comment type="cofactor">
    <cofactor evidence="1 9">
        <name>heme</name>
        <dbReference type="ChEBI" id="CHEBI:30413"/>
    </cofactor>
</comment>
<keyword evidence="6" id="KW-0560">Oxidoreductase</keyword>
<evidence type="ECO:0000256" key="6">
    <source>
        <dbReference type="ARBA" id="ARBA00023002"/>
    </source>
</evidence>
<comment type="similarity">
    <text evidence="3">Belongs to the cytochrome P450 family.</text>
</comment>
<dbReference type="InterPro" id="IPR050121">
    <property type="entry name" value="Cytochrome_P450_monoxygenase"/>
</dbReference>
<dbReference type="GO" id="GO:0016705">
    <property type="term" value="F:oxidoreductase activity, acting on paired donors, with incorporation or reduction of molecular oxygen"/>
    <property type="evidence" value="ECO:0007669"/>
    <property type="project" value="InterPro"/>
</dbReference>
<keyword evidence="5 9" id="KW-0479">Metal-binding</keyword>
<keyword evidence="7 9" id="KW-0408">Iron</keyword>
<dbReference type="GO" id="GO:0020037">
    <property type="term" value="F:heme binding"/>
    <property type="evidence" value="ECO:0007669"/>
    <property type="project" value="InterPro"/>
</dbReference>
<dbReference type="InterPro" id="IPR036864">
    <property type="entry name" value="Zn2-C6_fun-type_DNA-bd_sf"/>
</dbReference>
<evidence type="ECO:0000259" key="11">
    <source>
        <dbReference type="PROSITE" id="PS50048"/>
    </source>
</evidence>
<dbReference type="PROSITE" id="PS00086">
    <property type="entry name" value="CYTOCHROME_P450"/>
    <property type="match status" value="1"/>
</dbReference>
<dbReference type="SMART" id="SM00066">
    <property type="entry name" value="GAL4"/>
    <property type="match status" value="1"/>
</dbReference>
<dbReference type="PROSITE" id="PS00463">
    <property type="entry name" value="ZN2_CY6_FUNGAL_1"/>
    <property type="match status" value="1"/>
</dbReference>
<evidence type="ECO:0000256" key="2">
    <source>
        <dbReference type="ARBA" id="ARBA00005179"/>
    </source>
</evidence>
<dbReference type="PRINTS" id="PR00385">
    <property type="entry name" value="P450"/>
</dbReference>
<dbReference type="Gene3D" id="1.10.630.10">
    <property type="entry name" value="Cytochrome P450"/>
    <property type="match status" value="1"/>
</dbReference>
<proteinExistence type="inferred from homology"/>
<dbReference type="InterPro" id="IPR001138">
    <property type="entry name" value="Zn2Cys6_DnaBD"/>
</dbReference>
<dbReference type="Pfam" id="PF00172">
    <property type="entry name" value="Zn_clus"/>
    <property type="match status" value="1"/>
</dbReference>
<dbReference type="Gene3D" id="4.10.240.10">
    <property type="entry name" value="Zn(2)-C6 fungal-type DNA-binding domain"/>
    <property type="match status" value="1"/>
</dbReference>
<feature type="region of interest" description="Disordered" evidence="10">
    <location>
        <begin position="221"/>
        <end position="258"/>
    </location>
</feature>
<dbReference type="AlphaFoldDB" id="A0A8H3AEK8"/>
<dbReference type="InterPro" id="IPR036396">
    <property type="entry name" value="Cyt_P450_sf"/>
</dbReference>